<organism evidence="1 2">
    <name type="scientific">Pseudomonas syringae pv. castaneae</name>
    <dbReference type="NCBI Taxonomy" id="264450"/>
    <lineage>
        <taxon>Bacteria</taxon>
        <taxon>Pseudomonadati</taxon>
        <taxon>Pseudomonadota</taxon>
        <taxon>Gammaproteobacteria</taxon>
        <taxon>Pseudomonadales</taxon>
        <taxon>Pseudomonadaceae</taxon>
        <taxon>Pseudomonas</taxon>
        <taxon>Pseudomonas syringae</taxon>
    </lineage>
</organism>
<dbReference type="Proteomes" id="UP000050381">
    <property type="component" value="Unassembled WGS sequence"/>
</dbReference>
<name>A0A0P9N0Z2_PSESX</name>
<comment type="caution">
    <text evidence="1">The sequence shown here is derived from an EMBL/GenBank/DDBJ whole genome shotgun (WGS) entry which is preliminary data.</text>
</comment>
<proteinExistence type="predicted"/>
<sequence length="41" mass="4465">MRVSNCSAHTIKHTIQTCAARSTLSSVAIEIQASHNQRKAN</sequence>
<dbReference type="AlphaFoldDB" id="A0A0P9N0Z2"/>
<evidence type="ECO:0000313" key="1">
    <source>
        <dbReference type="EMBL" id="KPW98600.1"/>
    </source>
</evidence>
<dbReference type="PATRIC" id="fig|264450.4.peg.3185"/>
<evidence type="ECO:0000313" key="2">
    <source>
        <dbReference type="Proteomes" id="UP000050381"/>
    </source>
</evidence>
<reference evidence="1 2" key="1">
    <citation type="submission" date="2015-09" db="EMBL/GenBank/DDBJ databases">
        <title>Genome announcement of multiple Pseudomonas syringae strains.</title>
        <authorList>
            <person name="Thakur S."/>
            <person name="Wang P.W."/>
            <person name="Gong Y."/>
            <person name="Weir B.S."/>
            <person name="Guttman D.S."/>
        </authorList>
    </citation>
    <scope>NUCLEOTIDE SEQUENCE [LARGE SCALE GENOMIC DNA]</scope>
    <source>
        <strain evidence="1 2">ICMP9419</strain>
    </source>
</reference>
<dbReference type="EMBL" id="LJQD01000103">
    <property type="protein sequence ID" value="KPW98600.1"/>
    <property type="molecule type" value="Genomic_DNA"/>
</dbReference>
<accession>A0A0P9N0Z2</accession>
<protein>
    <submittedName>
        <fullName evidence="1">Uncharacterized protein</fullName>
    </submittedName>
</protein>
<gene>
    <name evidence="1" type="ORF">ALO79_100860</name>
</gene>